<name>A0A6V7BLX1_9XANT</name>
<accession>A0A6V7BLX1</accession>
<sequence>MELAVNVEAAVNNIQVDYESVRGILWDNVPLLPNAAQVNDQPLNGPFLLGQLQLVLSPRDFNDFAKAHEQIASQSRDLLKATYRLVKSMHEHEVSIGEDTYNKLISLQSQINRLFMERLNYIEALEFISLLLRFSSEISAQIKQEFLPGYGNDPQRQRRFGGGAP</sequence>
<reference evidence="1" key="1">
    <citation type="submission" date="2020-07" db="EMBL/GenBank/DDBJ databases">
        <authorList>
            <person name="Pothier F. J."/>
        </authorList>
    </citation>
    <scope>NUCLEOTIDE SEQUENCE</scope>
    <source>
        <strain evidence="1">CFBP 2533</strain>
    </source>
</reference>
<protein>
    <submittedName>
        <fullName evidence="1">Uncharacterized protein</fullName>
    </submittedName>
</protein>
<proteinExistence type="predicted"/>
<organism evidence="1">
    <name type="scientific">Xanthomonas hortorum pv. pelargonii</name>
    <dbReference type="NCBI Taxonomy" id="453602"/>
    <lineage>
        <taxon>Bacteria</taxon>
        <taxon>Pseudomonadati</taxon>
        <taxon>Pseudomonadota</taxon>
        <taxon>Gammaproteobacteria</taxon>
        <taxon>Lysobacterales</taxon>
        <taxon>Lysobacteraceae</taxon>
        <taxon>Xanthomonas</taxon>
    </lineage>
</organism>
<dbReference type="AlphaFoldDB" id="A0A6V7BLX1"/>
<evidence type="ECO:0000313" key="1">
    <source>
        <dbReference type="EMBL" id="CAD0303051.1"/>
    </source>
</evidence>
<gene>
    <name evidence="1" type="ORF">CFBP2533_04240</name>
</gene>
<dbReference type="RefSeq" id="WP_233366677.1">
    <property type="nucleotide sequence ID" value="NZ_CP098604.1"/>
</dbReference>
<dbReference type="EMBL" id="LR828261">
    <property type="protein sequence ID" value="CAD0303045.1"/>
    <property type="molecule type" value="Genomic_DNA"/>
</dbReference>
<dbReference type="EMBL" id="LR828261">
    <property type="protein sequence ID" value="CAD0303051.1"/>
    <property type="molecule type" value="Genomic_DNA"/>
</dbReference>